<dbReference type="PANTHER" id="PTHR35370">
    <property type="entry name" value="CYTOPLASMIC PROTEIN-RELATED-RELATED"/>
    <property type="match status" value="1"/>
</dbReference>
<name>A0A1G7A535_9BURK</name>
<organism evidence="1 2">
    <name type="scientific">Paracidovorax valerianellae</name>
    <dbReference type="NCBI Taxonomy" id="187868"/>
    <lineage>
        <taxon>Bacteria</taxon>
        <taxon>Pseudomonadati</taxon>
        <taxon>Pseudomonadota</taxon>
        <taxon>Betaproteobacteria</taxon>
        <taxon>Burkholderiales</taxon>
        <taxon>Comamonadaceae</taxon>
        <taxon>Paracidovorax</taxon>
    </lineage>
</organism>
<dbReference type="NCBIfam" id="TIGR03359">
    <property type="entry name" value="VI_chp_6"/>
    <property type="match status" value="1"/>
</dbReference>
<dbReference type="OrthoDB" id="9763676at2"/>
<protein>
    <submittedName>
        <fullName evidence="1">Type VI secretion system protein ImpG</fullName>
    </submittedName>
</protein>
<dbReference type="STRING" id="187868.SAMN05192589_11265"/>
<dbReference type="Pfam" id="PF05947">
    <property type="entry name" value="T6SS_TssF"/>
    <property type="match status" value="1"/>
</dbReference>
<dbReference type="Proteomes" id="UP000198781">
    <property type="component" value="Unassembled WGS sequence"/>
</dbReference>
<keyword evidence="2" id="KW-1185">Reference proteome</keyword>
<sequence length="624" mass="70151">MNPRLVEYYNRELSYLRELGAEFAAAFPKVAGRLSIRELEVADPYVERLLEGFSFLTARIQMKMDAEFPRLSQRILEMVCPHYLAPTPSMVVVQMEPSASEGSLADGYTLPVGSVLRARKTAEEQTPCDFRTGHELTLWPIDLTHARLGGPPLDLPLSRLRLPEEPAGHLRIDLSTRGALRFCDLRMDRLDVHISAGDAVASHLQELIHESLIGIVVHDAQDPSRVWAHLPPEALQAEGYEQSQALLPYSHRSFQGHRLLHEYFAFPARFRFFSVRDLRAAFAKAETKNVAITLLLRRAQPSLEAQVDRHKFLLHCVPAINLFERPADRIHVAPNVNEYHVVPDRTRPRDFEVYSVLGVTGHREGQLNDREFVPLFSSIHGIRSSDQAYFAARREPRLFSEHAARFGPRTQYLGSEVFISLVDQREAPFSDDLKQLSVRTLCTNRDLPLLMGGRSNEGDFTTVESVPVDRVRTVAGPTRPTSSVAENEITWRLISHLSLNYLAMTDLSEEEGAATLRDLLRLYLDLGDKDLSGQVSSIKGLGISAITRRLPQHGQLVYGRGVGVSVGVDESSLAGVSPWPLMAVLERFFARHVGVNSYTELALDSRQRGRIAQWRVRPGQRPCT</sequence>
<dbReference type="RefSeq" id="WP_092745006.1">
    <property type="nucleotide sequence ID" value="NZ_FMZC01000012.1"/>
</dbReference>
<evidence type="ECO:0000313" key="1">
    <source>
        <dbReference type="EMBL" id="SDE09861.1"/>
    </source>
</evidence>
<dbReference type="PANTHER" id="PTHR35370:SF1">
    <property type="entry name" value="TYPE VI SECRETION SYSTEM COMPONENT TSSF1"/>
    <property type="match status" value="1"/>
</dbReference>
<proteinExistence type="predicted"/>
<gene>
    <name evidence="1" type="ORF">SAMN05192589_11265</name>
</gene>
<reference evidence="1 2" key="1">
    <citation type="submission" date="2016-10" db="EMBL/GenBank/DDBJ databases">
        <authorList>
            <person name="de Groot N.N."/>
        </authorList>
    </citation>
    <scope>NUCLEOTIDE SEQUENCE [LARGE SCALE GENOMIC DNA]</scope>
    <source>
        <strain evidence="1 2">DSM 16619</strain>
    </source>
</reference>
<dbReference type="AlphaFoldDB" id="A0A1G7A535"/>
<dbReference type="PIRSF" id="PIRSF028304">
    <property type="entry name" value="UCP028304"/>
    <property type="match status" value="1"/>
</dbReference>
<dbReference type="EMBL" id="FMZC01000012">
    <property type="protein sequence ID" value="SDE09861.1"/>
    <property type="molecule type" value="Genomic_DNA"/>
</dbReference>
<evidence type="ECO:0000313" key="2">
    <source>
        <dbReference type="Proteomes" id="UP000198781"/>
    </source>
</evidence>
<dbReference type="InterPro" id="IPR010272">
    <property type="entry name" value="T6SS_TssF"/>
</dbReference>
<accession>A0A1G7A535</accession>